<evidence type="ECO:0000313" key="6">
    <source>
        <dbReference type="Proteomes" id="UP000001661"/>
    </source>
</evidence>
<evidence type="ECO:0000313" key="5">
    <source>
        <dbReference type="EMBL" id="ADL12459.1"/>
    </source>
</evidence>
<evidence type="ECO:0000256" key="2">
    <source>
        <dbReference type="ARBA" id="ARBA00022603"/>
    </source>
</evidence>
<dbReference type="GO" id="GO:0008168">
    <property type="term" value="F:methyltransferase activity"/>
    <property type="evidence" value="ECO:0007669"/>
    <property type="project" value="UniProtKB-KW"/>
</dbReference>
<dbReference type="Proteomes" id="UP000001661">
    <property type="component" value="Chromosome"/>
</dbReference>
<comment type="similarity">
    <text evidence="1 4">Belongs to the trimethylamine methyltransferase family.</text>
</comment>
<dbReference type="HOGENOM" id="CLU_033581_0_0_9"/>
<dbReference type="InterPro" id="IPR038601">
    <property type="entry name" value="MttB-like_sf"/>
</dbReference>
<name>D9QPL8_ACEAZ</name>
<dbReference type="EMBL" id="CP002105">
    <property type="protein sequence ID" value="ADL12459.1"/>
    <property type="molecule type" value="Genomic_DNA"/>
</dbReference>
<keyword evidence="6" id="KW-1185">Reference proteome</keyword>
<organism evidence="5 6">
    <name type="scientific">Acetohalobium arabaticum (strain ATCC 49924 / DSM 5501 / Z-7288)</name>
    <dbReference type="NCBI Taxonomy" id="574087"/>
    <lineage>
        <taxon>Bacteria</taxon>
        <taxon>Bacillati</taxon>
        <taxon>Bacillota</taxon>
        <taxon>Clostridia</taxon>
        <taxon>Halanaerobiales</taxon>
        <taxon>Halobacteroidaceae</taxon>
        <taxon>Acetohalobium</taxon>
    </lineage>
</organism>
<dbReference type="GO" id="GO:0015948">
    <property type="term" value="P:methanogenesis"/>
    <property type="evidence" value="ECO:0007669"/>
    <property type="project" value="UniProtKB-UniRule"/>
</dbReference>
<accession>D9QPL8</accession>
<protein>
    <recommendedName>
        <fullName evidence="4">Methyltransferase</fullName>
        <ecNumber evidence="4">2.1.1.-</ecNumber>
    </recommendedName>
</protein>
<evidence type="ECO:0000256" key="3">
    <source>
        <dbReference type="ARBA" id="ARBA00022679"/>
    </source>
</evidence>
<reference evidence="5 6" key="1">
    <citation type="journal article" date="2010" name="Stand. Genomic Sci.">
        <title>Complete genome sequence of Acetohalobium arabaticum type strain (Z-7288).</title>
        <authorList>
            <person name="Sikorski J."/>
            <person name="Lapidus A."/>
            <person name="Chertkov O."/>
            <person name="Lucas S."/>
            <person name="Copeland A."/>
            <person name="Glavina Del Rio T."/>
            <person name="Nolan M."/>
            <person name="Tice H."/>
            <person name="Cheng J.F."/>
            <person name="Han C."/>
            <person name="Brambilla E."/>
            <person name="Pitluck S."/>
            <person name="Liolios K."/>
            <person name="Ivanova N."/>
            <person name="Mavromatis K."/>
            <person name="Mikhailova N."/>
            <person name="Pati A."/>
            <person name="Bruce D."/>
            <person name="Detter C."/>
            <person name="Tapia R."/>
            <person name="Goodwin L."/>
            <person name="Chen A."/>
            <person name="Palaniappan K."/>
            <person name="Land M."/>
            <person name="Hauser L."/>
            <person name="Chang Y.J."/>
            <person name="Jeffries C.D."/>
            <person name="Rohde M."/>
            <person name="Goker M."/>
            <person name="Spring S."/>
            <person name="Woyke T."/>
            <person name="Bristow J."/>
            <person name="Eisen J.A."/>
            <person name="Markowitz V."/>
            <person name="Hugenholtz P."/>
            <person name="Kyrpides N.C."/>
            <person name="Klenk H.P."/>
        </authorList>
    </citation>
    <scope>NUCLEOTIDE SEQUENCE [LARGE SCALE GENOMIC DNA]</scope>
    <source>
        <strain evidence="6">ATCC 49924 / DSM 5501 / Z-7288</strain>
    </source>
</reference>
<gene>
    <name evidence="5" type="ordered locus">Acear_0928</name>
</gene>
<evidence type="ECO:0000256" key="1">
    <source>
        <dbReference type="ARBA" id="ARBA00007137"/>
    </source>
</evidence>
<sequence length="471" mass="51679">MIKRNFLAQDILSNNEIEKIHNASMKILESTGIDILQEEAQEIFEEHGAKVEGKRVYLPRKLVEDALDRAPSSFTLHARNPENNVVIGGNNSVLAPSSGVPFVTDLDNGRRDATFEDYVNLTKIASDSDHIDVLGGLIVEPTDVADEKRHAKMFYAGAKYSDKCLVGSRYGTKSVQDCLEMARILFGEDEIIDDRAVLISIINTNSPLQLDNRMLSSLIEYAKYNQATVITPAAMAGSTGPMSIAGTLTLQNAEAIAGIVLTQLINPGAPVVYGCASTITDMKTAGLAIGSPEYAKFVGASAQLARYYDIPSRAGGSLTDSVMADAQAGYEAMMMFMSSINHGVNFILHSLGILDSYMMASYEKFIIDNEIVGMVKNYQSGIEVNEEMIAEEVINKVGPAGHFLEDAHTLQHMRDFRAPEISNRAGYNGEDNLITTAERANEKWKDTLANFEEPYLDSVIEERLTEYMESL</sequence>
<dbReference type="eggNOG" id="COG5598">
    <property type="taxonomic scope" value="Bacteria"/>
</dbReference>
<dbReference type="Gene3D" id="3.20.20.480">
    <property type="entry name" value="Trimethylamine methyltransferase-like"/>
    <property type="match status" value="1"/>
</dbReference>
<keyword evidence="2 5" id="KW-0489">Methyltransferase</keyword>
<dbReference type="AlphaFoldDB" id="D9QPL8"/>
<dbReference type="KEGG" id="aar:Acear_0928"/>
<dbReference type="PIRSF" id="PIRSF037567">
    <property type="entry name" value="MTTB_MeTrfase"/>
    <property type="match status" value="1"/>
</dbReference>
<evidence type="ECO:0000256" key="4">
    <source>
        <dbReference type="PIRNR" id="PIRNR037567"/>
    </source>
</evidence>
<dbReference type="EC" id="2.1.1.-" evidence="4"/>
<dbReference type="GO" id="GO:0032259">
    <property type="term" value="P:methylation"/>
    <property type="evidence" value="ECO:0007669"/>
    <property type="project" value="UniProtKB-KW"/>
</dbReference>
<dbReference type="OrthoDB" id="5418352at2"/>
<proteinExistence type="inferred from homology"/>
<dbReference type="RefSeq" id="WP_013277905.1">
    <property type="nucleotide sequence ID" value="NC_014378.1"/>
</dbReference>
<keyword evidence="3 4" id="KW-0808">Transferase</keyword>
<dbReference type="STRING" id="574087.Acear_0928"/>
<dbReference type="InterPro" id="IPR010426">
    <property type="entry name" value="MTTB_MeTrfase"/>
</dbReference>
<dbReference type="Pfam" id="PF06253">
    <property type="entry name" value="MTTB"/>
    <property type="match status" value="1"/>
</dbReference>